<dbReference type="FunFam" id="2.60.40.10:FF:000495">
    <property type="entry name" value="Periplasmic beta-glucosidase"/>
    <property type="match status" value="1"/>
</dbReference>
<protein>
    <recommendedName>
        <fullName evidence="3">beta-glucosidase</fullName>
        <ecNumber evidence="3">3.2.1.21</ecNumber>
    </recommendedName>
</protein>
<dbReference type="EMBL" id="QGTD01000021">
    <property type="protein sequence ID" value="PWU66606.1"/>
    <property type="molecule type" value="Genomic_DNA"/>
</dbReference>
<evidence type="ECO:0000256" key="4">
    <source>
        <dbReference type="ARBA" id="ARBA00022729"/>
    </source>
</evidence>
<gene>
    <name evidence="9" type="ORF">DLJ74_19490</name>
</gene>
<dbReference type="FunFam" id="3.20.20.300:FF:000005">
    <property type="entry name" value="Periplasmic beta-glucosidase"/>
    <property type="match status" value="1"/>
</dbReference>
<dbReference type="InterPro" id="IPR051915">
    <property type="entry name" value="Cellulose_Degrad_GH3"/>
</dbReference>
<dbReference type="SUPFAM" id="SSF52279">
    <property type="entry name" value="Beta-D-glucan exohydrolase, C-terminal domain"/>
    <property type="match status" value="1"/>
</dbReference>
<dbReference type="GO" id="GO:0009251">
    <property type="term" value="P:glucan catabolic process"/>
    <property type="evidence" value="ECO:0007669"/>
    <property type="project" value="TreeGrafter"/>
</dbReference>
<organism evidence="9 10">
    <name type="scientific">Gracilibacillus dipsosauri</name>
    <dbReference type="NCBI Taxonomy" id="178340"/>
    <lineage>
        <taxon>Bacteria</taxon>
        <taxon>Bacillati</taxon>
        <taxon>Bacillota</taxon>
        <taxon>Bacilli</taxon>
        <taxon>Bacillales</taxon>
        <taxon>Bacillaceae</taxon>
        <taxon>Gracilibacillus</taxon>
    </lineage>
</organism>
<proteinExistence type="inferred from homology"/>
<dbReference type="Pfam" id="PF01915">
    <property type="entry name" value="Glyco_hydro_3_C"/>
    <property type="match status" value="1"/>
</dbReference>
<accession>A0A317KTG3</accession>
<evidence type="ECO:0000259" key="8">
    <source>
        <dbReference type="SMART" id="SM01217"/>
    </source>
</evidence>
<keyword evidence="6 7" id="KW-0326">Glycosidase</keyword>
<keyword evidence="5 7" id="KW-0378">Hydrolase</keyword>
<evidence type="ECO:0000256" key="3">
    <source>
        <dbReference type="ARBA" id="ARBA00012744"/>
    </source>
</evidence>
<dbReference type="InterPro" id="IPR026891">
    <property type="entry name" value="Fn3-like"/>
</dbReference>
<dbReference type="Proteomes" id="UP000245624">
    <property type="component" value="Unassembled WGS sequence"/>
</dbReference>
<dbReference type="Gene3D" id="3.40.50.1700">
    <property type="entry name" value="Glycoside hydrolase family 3 C-terminal domain"/>
    <property type="match status" value="1"/>
</dbReference>
<evidence type="ECO:0000256" key="5">
    <source>
        <dbReference type="ARBA" id="ARBA00022801"/>
    </source>
</evidence>
<dbReference type="Pfam" id="PF00933">
    <property type="entry name" value="Glyco_hydro_3"/>
    <property type="match status" value="1"/>
</dbReference>
<dbReference type="InterPro" id="IPR002772">
    <property type="entry name" value="Glyco_hydro_3_C"/>
</dbReference>
<dbReference type="PANTHER" id="PTHR30620">
    <property type="entry name" value="PERIPLASMIC BETA-GLUCOSIDASE-RELATED"/>
    <property type="match status" value="1"/>
</dbReference>
<dbReference type="InterPro" id="IPR017853">
    <property type="entry name" value="GH"/>
</dbReference>
<comment type="catalytic activity">
    <reaction evidence="1">
        <text>Hydrolysis of terminal, non-reducing beta-D-glucosyl residues with release of beta-D-glucose.</text>
        <dbReference type="EC" id="3.2.1.21"/>
    </reaction>
</comment>
<dbReference type="InterPro" id="IPR019800">
    <property type="entry name" value="Glyco_hydro_3_AS"/>
</dbReference>
<reference evidence="9 10" key="1">
    <citation type="submission" date="2018-05" db="EMBL/GenBank/DDBJ databases">
        <title>Genomic analysis of Gracilibacillus dipsosauri DD1 reveals novel features of a salt-tolerant amylase.</title>
        <authorList>
            <person name="Deutch C.E."/>
            <person name="Yang S."/>
        </authorList>
    </citation>
    <scope>NUCLEOTIDE SEQUENCE [LARGE SCALE GENOMIC DNA]</scope>
    <source>
        <strain evidence="9 10">DD1</strain>
    </source>
</reference>
<dbReference type="OrthoDB" id="9805821at2"/>
<dbReference type="GO" id="GO:0008422">
    <property type="term" value="F:beta-glucosidase activity"/>
    <property type="evidence" value="ECO:0007669"/>
    <property type="project" value="UniProtKB-EC"/>
</dbReference>
<dbReference type="InterPro" id="IPR036881">
    <property type="entry name" value="Glyco_hydro_3_C_sf"/>
</dbReference>
<evidence type="ECO:0000313" key="10">
    <source>
        <dbReference type="Proteomes" id="UP000245624"/>
    </source>
</evidence>
<evidence type="ECO:0000256" key="2">
    <source>
        <dbReference type="ARBA" id="ARBA00005336"/>
    </source>
</evidence>
<dbReference type="AlphaFoldDB" id="A0A317KTG3"/>
<dbReference type="PRINTS" id="PR00133">
    <property type="entry name" value="GLHYDRLASE3"/>
</dbReference>
<evidence type="ECO:0000313" key="9">
    <source>
        <dbReference type="EMBL" id="PWU66606.1"/>
    </source>
</evidence>
<dbReference type="PROSITE" id="PS00775">
    <property type="entry name" value="GLYCOSYL_HYDROL_F3"/>
    <property type="match status" value="1"/>
</dbReference>
<dbReference type="InterPro" id="IPR001764">
    <property type="entry name" value="Glyco_hydro_3_N"/>
</dbReference>
<dbReference type="PANTHER" id="PTHR30620:SF16">
    <property type="entry name" value="LYSOSOMAL BETA GLUCOSIDASE"/>
    <property type="match status" value="1"/>
</dbReference>
<keyword evidence="4" id="KW-0732">Signal</keyword>
<evidence type="ECO:0000256" key="1">
    <source>
        <dbReference type="ARBA" id="ARBA00000448"/>
    </source>
</evidence>
<name>A0A317KTG3_9BACI</name>
<dbReference type="InterPro" id="IPR013783">
    <property type="entry name" value="Ig-like_fold"/>
</dbReference>
<comment type="caution">
    <text evidence="9">The sequence shown here is derived from an EMBL/GenBank/DDBJ whole genome shotgun (WGS) entry which is preliminary data.</text>
</comment>
<feature type="domain" description="Fibronectin type III-like" evidence="8">
    <location>
        <begin position="641"/>
        <end position="710"/>
    </location>
</feature>
<comment type="similarity">
    <text evidence="2 7">Belongs to the glycosyl hydrolase 3 family.</text>
</comment>
<sequence>MKSNKAIELLAKMTLEEKIDQLMQLATPFFKGASDNGKITGPMVHLKVDVKNVQNAGSVLGASGAENIISIQKKHLEENRLGIPLLFMSDVVHGYKTIFPIPLAIGCSWNIDLAEQSAKIAAKEAAVSGIHVTFAPMVDLVRDPRWGRVMESTGEDPFLNSMFAKAQVKGFQGKDLKTNLDHIAACVKHFAGYGAAEGGRDYNTVNMSDRELHENYLPPFKNAINAGVKMIMSSFNIVDGIPATANKYLMRNILREQWGFDGVIISDWGAVKELISHGVASNEREAALKALEAGTDIEMMTHCYTENLKNLVESGELDESLIDEAVIRILQLKDDLGLFENPYRGADIKREQKVVMSNSHRKAARELAAESCVLLKNEKNVLPLEPMQKIALIGPFVDSGDILGQWSWLGSTDDAVTIAAGLSKKVKKNEVLISKGSDITMITEDLKKQAVETAKLADVIVMAVGEHSSMSGEAGSRSNIQLPEAQLELLKAISTVGKPIVTVLFNGRPLDLHGVIEHSDALLEAWYPGTEGGNAIGDILFGDQNPSGKLTMSFPYSAGQIPVYYNHYNTGRPKGAPDAQVRYVSQYLDSPNDPLFPFGFGLSYTTFQYSNLKLSKNQITKTDKLIVSFNVKNTGSVSGKEIVQLYISDTVGEVVRPVKELKGFKKIELDSNEEQTIYFELSEVDLRYFHSNLAYKSDPGTFIVSVGSSSTEVIELSFQLIPTKEDQ</sequence>
<dbReference type="SUPFAM" id="SSF51445">
    <property type="entry name" value="(Trans)glycosidases"/>
    <property type="match status" value="1"/>
</dbReference>
<keyword evidence="10" id="KW-1185">Reference proteome</keyword>
<dbReference type="SMART" id="SM01217">
    <property type="entry name" value="Fn3_like"/>
    <property type="match status" value="1"/>
</dbReference>
<dbReference type="Gene3D" id="2.60.40.10">
    <property type="entry name" value="Immunoglobulins"/>
    <property type="match status" value="1"/>
</dbReference>
<dbReference type="RefSeq" id="WP_109985739.1">
    <property type="nucleotide sequence ID" value="NZ_QGTD01000021.1"/>
</dbReference>
<evidence type="ECO:0000256" key="6">
    <source>
        <dbReference type="ARBA" id="ARBA00023295"/>
    </source>
</evidence>
<dbReference type="InterPro" id="IPR036962">
    <property type="entry name" value="Glyco_hydro_3_N_sf"/>
</dbReference>
<dbReference type="Gene3D" id="3.20.20.300">
    <property type="entry name" value="Glycoside hydrolase, family 3, N-terminal domain"/>
    <property type="match status" value="1"/>
</dbReference>
<evidence type="ECO:0000256" key="7">
    <source>
        <dbReference type="RuleBase" id="RU361161"/>
    </source>
</evidence>
<dbReference type="Pfam" id="PF14310">
    <property type="entry name" value="Fn3-like"/>
    <property type="match status" value="1"/>
</dbReference>
<dbReference type="EC" id="3.2.1.21" evidence="3"/>